<protein>
    <submittedName>
        <fullName evidence="11">Uncharacterized protein</fullName>
    </submittedName>
</protein>
<dbReference type="CDD" id="cd18578">
    <property type="entry name" value="ABC_6TM_Pgp_ABCB1_D2_like"/>
    <property type="match status" value="1"/>
</dbReference>
<dbReference type="Gene3D" id="3.40.50.300">
    <property type="entry name" value="P-loop containing nucleotide triphosphate hydrolases"/>
    <property type="match status" value="2"/>
</dbReference>
<keyword evidence="6 8" id="KW-1133">Transmembrane helix</keyword>
<dbReference type="GO" id="GO:0090374">
    <property type="term" value="P:oligopeptide export from mitochondrion"/>
    <property type="evidence" value="ECO:0007669"/>
    <property type="project" value="TreeGrafter"/>
</dbReference>
<feature type="transmembrane region" description="Helical" evidence="8">
    <location>
        <begin position="918"/>
        <end position="944"/>
    </location>
</feature>
<dbReference type="FunFam" id="3.40.50.300:FF:000604">
    <property type="entry name" value="ABC transporter B family member 28"/>
    <property type="match status" value="1"/>
</dbReference>
<keyword evidence="5" id="KW-0067">ATP-binding</keyword>
<keyword evidence="2" id="KW-0813">Transport</keyword>
<feature type="transmembrane region" description="Helical" evidence="8">
    <location>
        <begin position="240"/>
        <end position="264"/>
    </location>
</feature>
<dbReference type="SUPFAM" id="SSF52540">
    <property type="entry name" value="P-loop containing nucleoside triphosphate hydrolases"/>
    <property type="match status" value="2"/>
</dbReference>
<evidence type="ECO:0000256" key="3">
    <source>
        <dbReference type="ARBA" id="ARBA00022692"/>
    </source>
</evidence>
<dbReference type="RefSeq" id="XP_037141284.1">
    <property type="nucleotide sequence ID" value="XM_037285388.1"/>
</dbReference>
<accession>A0A7G3ZM74</accession>
<dbReference type="InterPro" id="IPR003593">
    <property type="entry name" value="AAA+_ATPase"/>
</dbReference>
<feature type="transmembrane region" description="Helical" evidence="8">
    <location>
        <begin position="840"/>
        <end position="861"/>
    </location>
</feature>
<feature type="transmembrane region" description="Helical" evidence="8">
    <location>
        <begin position="815"/>
        <end position="834"/>
    </location>
</feature>
<dbReference type="InterPro" id="IPR011527">
    <property type="entry name" value="ABC1_TM_dom"/>
</dbReference>
<feature type="domain" description="ABC transporter" evidence="9">
    <location>
        <begin position="342"/>
        <end position="582"/>
    </location>
</feature>
<keyword evidence="7 8" id="KW-0472">Membrane</keyword>
<evidence type="ECO:0000256" key="6">
    <source>
        <dbReference type="ARBA" id="ARBA00022989"/>
    </source>
</evidence>
<dbReference type="SUPFAM" id="SSF90123">
    <property type="entry name" value="ABC transporter transmembrane region"/>
    <property type="match status" value="2"/>
</dbReference>
<feature type="transmembrane region" description="Helical" evidence="8">
    <location>
        <begin position="692"/>
        <end position="715"/>
    </location>
</feature>
<dbReference type="GO" id="GO:0015421">
    <property type="term" value="F:ABC-type oligopeptide transporter activity"/>
    <property type="evidence" value="ECO:0007669"/>
    <property type="project" value="TreeGrafter"/>
</dbReference>
<dbReference type="PANTHER" id="PTHR43394">
    <property type="entry name" value="ATP-DEPENDENT PERMEASE MDL1, MITOCHONDRIAL"/>
    <property type="match status" value="1"/>
</dbReference>
<keyword evidence="4" id="KW-0547">Nucleotide-binding</keyword>
<dbReference type="PROSITE" id="PS50893">
    <property type="entry name" value="ABC_TRANSPORTER_2"/>
    <property type="match status" value="2"/>
</dbReference>
<dbReference type="OrthoDB" id="6500128at2759"/>
<reference evidence="11 12" key="1">
    <citation type="submission" date="2020-06" db="EMBL/GenBank/DDBJ databases">
        <title>The yeast mating-type switching endonuclease HO is a domesticated member of an unorthodox homing genetic element family.</title>
        <authorList>
            <person name="Coughlan A.Y."/>
            <person name="Lombardi L."/>
            <person name="Braun-Galleani S."/>
            <person name="Martos A.R."/>
            <person name="Galeote V."/>
            <person name="Bigey F."/>
            <person name="Dequin S."/>
            <person name="Byrne K.P."/>
            <person name="Wolfe K.H."/>
        </authorList>
    </citation>
    <scope>NUCLEOTIDE SEQUENCE [LARGE SCALE GENOMIC DNA]</scope>
    <source>
        <strain evidence="11 12">CBS764</strain>
    </source>
</reference>
<evidence type="ECO:0000259" key="10">
    <source>
        <dbReference type="PROSITE" id="PS50929"/>
    </source>
</evidence>
<dbReference type="Proteomes" id="UP000515788">
    <property type="component" value="Chromosome 7"/>
</dbReference>
<feature type="transmembrane region" description="Helical" evidence="8">
    <location>
        <begin position="160"/>
        <end position="180"/>
    </location>
</feature>
<feature type="transmembrane region" description="Helical" evidence="8">
    <location>
        <begin position="276"/>
        <end position="297"/>
    </location>
</feature>
<dbReference type="Pfam" id="PF00664">
    <property type="entry name" value="ABC_membrane"/>
    <property type="match status" value="2"/>
</dbReference>
<dbReference type="FunFam" id="3.40.50.300:FF:001471">
    <property type="entry name" value="P-loop containing nucleoside triphosphate hydrolase protein"/>
    <property type="match status" value="1"/>
</dbReference>
<dbReference type="Gene3D" id="1.20.1560.10">
    <property type="entry name" value="ABC transporter type 1, transmembrane domain"/>
    <property type="match status" value="2"/>
</dbReference>
<evidence type="ECO:0000256" key="8">
    <source>
        <dbReference type="SAM" id="Phobius"/>
    </source>
</evidence>
<evidence type="ECO:0000313" key="12">
    <source>
        <dbReference type="Proteomes" id="UP000515788"/>
    </source>
</evidence>
<evidence type="ECO:0000259" key="9">
    <source>
        <dbReference type="PROSITE" id="PS50893"/>
    </source>
</evidence>
<evidence type="ECO:0000256" key="4">
    <source>
        <dbReference type="ARBA" id="ARBA00022741"/>
    </source>
</evidence>
<evidence type="ECO:0000256" key="2">
    <source>
        <dbReference type="ARBA" id="ARBA00022448"/>
    </source>
</evidence>
<dbReference type="InterPro" id="IPR036640">
    <property type="entry name" value="ABC1_TM_sf"/>
</dbReference>
<dbReference type="AlphaFoldDB" id="A0A7G3ZM74"/>
<feature type="domain" description="ABC transporter" evidence="9">
    <location>
        <begin position="1021"/>
        <end position="1256"/>
    </location>
</feature>
<dbReference type="InterPro" id="IPR003439">
    <property type="entry name" value="ABC_transporter-like_ATP-bd"/>
</dbReference>
<evidence type="ECO:0000256" key="7">
    <source>
        <dbReference type="ARBA" id="ARBA00023136"/>
    </source>
</evidence>
<dbReference type="GO" id="GO:0016887">
    <property type="term" value="F:ATP hydrolysis activity"/>
    <property type="evidence" value="ECO:0007669"/>
    <property type="project" value="InterPro"/>
</dbReference>
<dbReference type="InterPro" id="IPR027417">
    <property type="entry name" value="P-loop_NTPase"/>
</dbReference>
<dbReference type="PROSITE" id="PS50929">
    <property type="entry name" value="ABC_TM1F"/>
    <property type="match status" value="2"/>
</dbReference>
<name>A0A7G3ZM74_9SACH</name>
<proteinExistence type="predicted"/>
<dbReference type="GO" id="GO:0005524">
    <property type="term" value="F:ATP binding"/>
    <property type="evidence" value="ECO:0007669"/>
    <property type="project" value="UniProtKB-KW"/>
</dbReference>
<evidence type="ECO:0000313" key="11">
    <source>
        <dbReference type="EMBL" id="QLL34610.1"/>
    </source>
</evidence>
<dbReference type="Pfam" id="PF00005">
    <property type="entry name" value="ABC_tran"/>
    <property type="match status" value="2"/>
</dbReference>
<dbReference type="EMBL" id="CP059252">
    <property type="protein sequence ID" value="QLL34610.1"/>
    <property type="molecule type" value="Genomic_DNA"/>
</dbReference>
<dbReference type="GeneID" id="59327851"/>
<feature type="transmembrane region" description="Helical" evidence="8">
    <location>
        <begin position="135"/>
        <end position="154"/>
    </location>
</feature>
<sequence>MIGIYRFVNFRKSWLLVVSMVISTGAAGVLPPVMAVLTGRVFNLLANFAEGDDVGGEIVRRSMAIMALGAASLPVVWASIYCWMALGERQGFSVRRRLLDSYLANAFEWYDAREDLAGKFTQLNRSVEELRASSAEASAVLIRSLVTIAALIGTCFHASWSLTLVTLCSAPLIIACTYFFSRLVQKYADRENEQISKASQLVDWSVNAAQFIRLSGTELREVQKFKGCIQRSAESFIRMCLYASLNTGVLRFLTLAMFVQAFWFGSTMIRKGRLTVGDVITCFHSCILLGSTINGALHQLVYWQKGTVAANQISKFLETSQVLPAQQSGPQFAPAGRLRGDICFKDVDFTYPSRPQEQVLRKLSLNFTAGKTTFILGKSGSGKSSLANLLLKFYAFQNGSICVDGTDIGYLDQESLIKSITVVEQRCTIFNGTLRDNIAIGLDESKRKDEAELVKLVCRISLLERFIHDLDDGLSTVVGNGGLSLSGGQQQKVAIARALIKDPPVLILDEAVSALDVLQRSLIIKAIRAHREDKTTIILTHELDQVGPDDYCYIIDQGACIEQGYGGQLNIDSSTNFYTWKHLHHDEENDTDISSQLTSVETPTDVKHKVFESVIDFEAETPRTEKEVSYFSQDPESCMAYTSYSRSRKTRQRVLVGEQSEKIPSISLKDNQTLVPIHLILKRMFMLRRRRILLLLGVLCSLIAGAANPIFSYTFSYLLNGIAPQENGVGSDGYLLKWSLIVIGMAAADAIFNFAKDFLLGYCSECWIQQLRNEVMQGINMAQLKWFARETNKASEVSALLLNDLRDARALASDFVSTVSTFMVVSSVGLVWALVSGWKLSLVCISTFPLIIFFSAFYGMLLQKQETQYKTAVADLENLLYEITNGIKTIRRLHLEASFLERYSKLEEKMAKIASRRALSTGLGIAVLEALTMCIQAILFYYALTLVFKGQYTTNKMFETLTLLLFTIMTSNTLVNQIPDISRGQRAADFVFRMIRETKRVSSAQDSLPATGEIEDLPTVISIKNLTFAYHTSPSINIFDNLSLELPAGTTVGIVGESGSGKSTLITLLTKLHEAESGTIQIENKNINDWNTRDLRSQIAVVEQRPTLFPGSVRENLVYGLMREVLEVEIYDLLKYVGIHDFIKNLPLGLDAPIDQDLLSGGQAQRLCIARALLRKPRILILDECTSALDPESSHIINHIVREGPPARLTISITHNVDMMKACSELVFLKNRKVAGKGSFENLYMQNKAFQTLVSSHY</sequence>
<feature type="transmembrane region" description="Helical" evidence="8">
    <location>
        <begin position="14"/>
        <end position="42"/>
    </location>
</feature>
<keyword evidence="3 8" id="KW-0812">Transmembrane</keyword>
<dbReference type="PROSITE" id="PS00211">
    <property type="entry name" value="ABC_TRANSPORTER_1"/>
    <property type="match status" value="2"/>
</dbReference>
<evidence type="ECO:0000256" key="5">
    <source>
        <dbReference type="ARBA" id="ARBA00022840"/>
    </source>
</evidence>
<evidence type="ECO:0000256" key="1">
    <source>
        <dbReference type="ARBA" id="ARBA00004141"/>
    </source>
</evidence>
<dbReference type="SMART" id="SM00382">
    <property type="entry name" value="AAA"/>
    <property type="match status" value="2"/>
</dbReference>
<feature type="domain" description="ABC transmembrane type-1" evidence="10">
    <location>
        <begin position="20"/>
        <end position="305"/>
    </location>
</feature>
<dbReference type="GO" id="GO:0005743">
    <property type="term" value="C:mitochondrial inner membrane"/>
    <property type="evidence" value="ECO:0007669"/>
    <property type="project" value="TreeGrafter"/>
</dbReference>
<dbReference type="PANTHER" id="PTHR43394:SF15">
    <property type="entry name" value="ALPHA-FACTOR-TRANSPORTING ATPASE"/>
    <property type="match status" value="1"/>
</dbReference>
<gene>
    <name evidence="11" type="ORF">HG536_0G04720</name>
</gene>
<feature type="transmembrane region" description="Helical" evidence="8">
    <location>
        <begin position="735"/>
        <end position="755"/>
    </location>
</feature>
<dbReference type="InterPro" id="IPR039421">
    <property type="entry name" value="Type_1_exporter"/>
</dbReference>
<feature type="domain" description="ABC transmembrane type-1" evidence="10">
    <location>
        <begin position="695"/>
        <end position="983"/>
    </location>
</feature>
<comment type="subcellular location">
    <subcellularLocation>
        <location evidence="1">Membrane</location>
        <topology evidence="1">Multi-pass membrane protein</topology>
    </subcellularLocation>
</comment>
<keyword evidence="12" id="KW-1185">Reference proteome</keyword>
<dbReference type="InterPro" id="IPR017871">
    <property type="entry name" value="ABC_transporter-like_CS"/>
</dbReference>
<organism evidence="11 12">
    <name type="scientific">Torulaspora globosa</name>
    <dbReference type="NCBI Taxonomy" id="48254"/>
    <lineage>
        <taxon>Eukaryota</taxon>
        <taxon>Fungi</taxon>
        <taxon>Dikarya</taxon>
        <taxon>Ascomycota</taxon>
        <taxon>Saccharomycotina</taxon>
        <taxon>Saccharomycetes</taxon>
        <taxon>Saccharomycetales</taxon>
        <taxon>Saccharomycetaceae</taxon>
        <taxon>Torulaspora</taxon>
    </lineage>
</organism>
<dbReference type="CDD" id="cd18577">
    <property type="entry name" value="ABC_6TM_Pgp_ABCB1_D1_like"/>
    <property type="match status" value="1"/>
</dbReference>
<feature type="transmembrane region" description="Helical" evidence="8">
    <location>
        <begin position="62"/>
        <end position="86"/>
    </location>
</feature>
<dbReference type="KEGG" id="tgb:HG536_0G04720"/>